<dbReference type="UniPathway" id="UPA00275"/>
<accession>A0A848LDS5</accession>
<dbReference type="AlphaFoldDB" id="A0A848LDS5"/>
<dbReference type="Proteomes" id="UP000518300">
    <property type="component" value="Unassembled WGS sequence"/>
</dbReference>
<keyword evidence="6" id="KW-0547">Nucleotide-binding</keyword>
<keyword evidence="13" id="KW-1185">Reference proteome</keyword>
<dbReference type="Pfam" id="PF00925">
    <property type="entry name" value="GTP_cyclohydro2"/>
    <property type="match status" value="1"/>
</dbReference>
<proteinExistence type="predicted"/>
<comment type="cofactor">
    <cofactor evidence="1">
        <name>Zn(2+)</name>
        <dbReference type="ChEBI" id="CHEBI:29105"/>
    </cofactor>
</comment>
<keyword evidence="9" id="KW-0342">GTP-binding</keyword>
<dbReference type="GO" id="GO:0003935">
    <property type="term" value="F:GTP cyclohydrolase II activity"/>
    <property type="evidence" value="ECO:0007669"/>
    <property type="project" value="UniProtKB-EC"/>
</dbReference>
<evidence type="ECO:0000256" key="8">
    <source>
        <dbReference type="ARBA" id="ARBA00022833"/>
    </source>
</evidence>
<sequence length="422" mass="46839">MPSQPASWPHSNPRQHATHGLLLRLGEQRLETRHGDFQVHVFQNLSTRTYALAVCRGDLQAPEPLLARVHSACITSEAFGGCDCDCAEQLDLALERIAGAGRGIVFYLMQEGRGAGYAAKARDRMLVQASRQRLTTFEAYQSLGLESDHRRYHEVGLALRLLGVSAPLRLLTNNPEKTRALQEQGLVVEAAERVQREASAFNVHYLSSKRRVGHALASGLLKQKEAELPERVSSFEPAPLETAPYLLRMASYLLPIRVGPESALAWFRAHVYFDLLAGRERVVLTYGQSGEGLRRVPLVRIQRESLLERFPLRHGLYKPQWKRTVAEMVRHGHGVVVFPSADGDEAMLVASTLGPQVRPEQRAASRFTDEALFVLLAHHVPGRAVTPAFTSLDEDGARRVMNDALARHGFSLTSPSVFKIAS</sequence>
<evidence type="ECO:0000256" key="10">
    <source>
        <dbReference type="ARBA" id="ARBA00049295"/>
    </source>
</evidence>
<evidence type="ECO:0000256" key="6">
    <source>
        <dbReference type="ARBA" id="ARBA00022741"/>
    </source>
</evidence>
<dbReference type="InterPro" id="IPR032677">
    <property type="entry name" value="GTP_cyclohydro_II"/>
</dbReference>
<evidence type="ECO:0000256" key="7">
    <source>
        <dbReference type="ARBA" id="ARBA00022801"/>
    </source>
</evidence>
<dbReference type="GO" id="GO:0009231">
    <property type="term" value="P:riboflavin biosynthetic process"/>
    <property type="evidence" value="ECO:0007669"/>
    <property type="project" value="UniProtKB-UniPathway"/>
</dbReference>
<evidence type="ECO:0000256" key="2">
    <source>
        <dbReference type="ARBA" id="ARBA00004853"/>
    </source>
</evidence>
<evidence type="ECO:0000313" key="13">
    <source>
        <dbReference type="Proteomes" id="UP000518300"/>
    </source>
</evidence>
<evidence type="ECO:0000256" key="1">
    <source>
        <dbReference type="ARBA" id="ARBA00001947"/>
    </source>
</evidence>
<dbReference type="GO" id="GO:0005829">
    <property type="term" value="C:cytosol"/>
    <property type="evidence" value="ECO:0007669"/>
    <property type="project" value="TreeGrafter"/>
</dbReference>
<dbReference type="Gene3D" id="3.40.50.10990">
    <property type="entry name" value="GTP cyclohydrolase II"/>
    <property type="match status" value="2"/>
</dbReference>
<organism evidence="12 13">
    <name type="scientific">Pyxidicoccus fallax</name>
    <dbReference type="NCBI Taxonomy" id="394095"/>
    <lineage>
        <taxon>Bacteria</taxon>
        <taxon>Pseudomonadati</taxon>
        <taxon>Myxococcota</taxon>
        <taxon>Myxococcia</taxon>
        <taxon>Myxococcales</taxon>
        <taxon>Cystobacterineae</taxon>
        <taxon>Myxococcaceae</taxon>
        <taxon>Pyxidicoccus</taxon>
    </lineage>
</organism>
<evidence type="ECO:0000256" key="9">
    <source>
        <dbReference type="ARBA" id="ARBA00023134"/>
    </source>
</evidence>
<keyword evidence="5" id="KW-0479">Metal-binding</keyword>
<dbReference type="PANTHER" id="PTHR21327">
    <property type="entry name" value="GTP CYCLOHYDROLASE II-RELATED"/>
    <property type="match status" value="1"/>
</dbReference>
<evidence type="ECO:0000256" key="4">
    <source>
        <dbReference type="ARBA" id="ARBA00022619"/>
    </source>
</evidence>
<dbReference type="RefSeq" id="WP_169346522.1">
    <property type="nucleotide sequence ID" value="NZ_JABBJJ010000092.1"/>
</dbReference>
<feature type="domain" description="GTP cyclohydrolase II" evidence="11">
    <location>
        <begin position="27"/>
        <end position="189"/>
    </location>
</feature>
<dbReference type="PANTHER" id="PTHR21327:SF18">
    <property type="entry name" value="3,4-DIHYDROXY-2-BUTANONE 4-PHOSPHATE SYNTHASE"/>
    <property type="match status" value="1"/>
</dbReference>
<dbReference type="InterPro" id="IPR000926">
    <property type="entry name" value="RibA"/>
</dbReference>
<dbReference type="EC" id="3.5.4.25" evidence="3"/>
<reference evidence="12 13" key="1">
    <citation type="submission" date="2020-04" db="EMBL/GenBank/DDBJ databases">
        <title>Draft genome of Pyxidicoccus fallax type strain.</title>
        <authorList>
            <person name="Whitworth D.E."/>
        </authorList>
    </citation>
    <scope>NUCLEOTIDE SEQUENCE [LARGE SCALE GENOMIC DNA]</scope>
    <source>
        <strain evidence="12 13">DSM 14698</strain>
    </source>
</reference>
<evidence type="ECO:0000256" key="5">
    <source>
        <dbReference type="ARBA" id="ARBA00022723"/>
    </source>
</evidence>
<comment type="caution">
    <text evidence="12">The sequence shown here is derived from an EMBL/GenBank/DDBJ whole genome shotgun (WGS) entry which is preliminary data.</text>
</comment>
<evidence type="ECO:0000256" key="3">
    <source>
        <dbReference type="ARBA" id="ARBA00012762"/>
    </source>
</evidence>
<evidence type="ECO:0000259" key="11">
    <source>
        <dbReference type="Pfam" id="PF00925"/>
    </source>
</evidence>
<evidence type="ECO:0000313" key="12">
    <source>
        <dbReference type="EMBL" id="NMO17240.1"/>
    </source>
</evidence>
<dbReference type="GO" id="GO:0046872">
    <property type="term" value="F:metal ion binding"/>
    <property type="evidence" value="ECO:0007669"/>
    <property type="project" value="UniProtKB-KW"/>
</dbReference>
<comment type="catalytic activity">
    <reaction evidence="10">
        <text>GTP + 4 H2O = 2,5-diamino-6-hydroxy-4-(5-phosphoribosylamino)-pyrimidine + formate + 2 phosphate + 3 H(+)</text>
        <dbReference type="Rhea" id="RHEA:23704"/>
        <dbReference type="ChEBI" id="CHEBI:15377"/>
        <dbReference type="ChEBI" id="CHEBI:15378"/>
        <dbReference type="ChEBI" id="CHEBI:15740"/>
        <dbReference type="ChEBI" id="CHEBI:37565"/>
        <dbReference type="ChEBI" id="CHEBI:43474"/>
        <dbReference type="ChEBI" id="CHEBI:58614"/>
        <dbReference type="EC" id="3.5.4.25"/>
    </reaction>
</comment>
<comment type="pathway">
    <text evidence="2">Cofactor biosynthesis; riboflavin biosynthesis; 5-amino-6-(D-ribitylamino)uracil from GTP: step 1/4.</text>
</comment>
<keyword evidence="7 12" id="KW-0378">Hydrolase</keyword>
<protein>
    <recommendedName>
        <fullName evidence="3">GTP cyclohydrolase II</fullName>
        <ecNumber evidence="3">3.5.4.25</ecNumber>
    </recommendedName>
</protein>
<dbReference type="EMBL" id="JABBJJ010000092">
    <property type="protein sequence ID" value="NMO17240.1"/>
    <property type="molecule type" value="Genomic_DNA"/>
</dbReference>
<dbReference type="CDD" id="cd00641">
    <property type="entry name" value="GTP_cyclohydro2"/>
    <property type="match status" value="1"/>
</dbReference>
<keyword evidence="8" id="KW-0862">Zinc</keyword>
<keyword evidence="4" id="KW-0686">Riboflavin biosynthesis</keyword>
<dbReference type="GO" id="GO:0005525">
    <property type="term" value="F:GTP binding"/>
    <property type="evidence" value="ECO:0007669"/>
    <property type="project" value="UniProtKB-KW"/>
</dbReference>
<dbReference type="GO" id="GO:0008686">
    <property type="term" value="F:3,4-dihydroxy-2-butanone-4-phosphate synthase activity"/>
    <property type="evidence" value="ECO:0007669"/>
    <property type="project" value="TreeGrafter"/>
</dbReference>
<dbReference type="InterPro" id="IPR036144">
    <property type="entry name" value="RibA-like_sf"/>
</dbReference>
<dbReference type="SUPFAM" id="SSF142695">
    <property type="entry name" value="RibA-like"/>
    <property type="match status" value="2"/>
</dbReference>
<gene>
    <name evidence="12" type="ORF">HG543_20590</name>
</gene>
<name>A0A848LDS5_9BACT</name>